<dbReference type="InterPro" id="IPR016161">
    <property type="entry name" value="Ald_DH/histidinol_DH"/>
</dbReference>
<dbReference type="Gene3D" id="3.40.605.10">
    <property type="entry name" value="Aldehyde Dehydrogenase, Chain A, domain 1"/>
    <property type="match status" value="1"/>
</dbReference>
<dbReference type="FunFam" id="3.40.605.10:FF:000007">
    <property type="entry name" value="NAD/NADP-dependent betaine aldehyde dehydrogenase"/>
    <property type="match status" value="1"/>
</dbReference>
<protein>
    <recommendedName>
        <fullName evidence="3">Aldehyde dehydrogenase domain-containing protein</fullName>
    </recommendedName>
</protein>
<organism evidence="4">
    <name type="scientific">marine metagenome</name>
    <dbReference type="NCBI Taxonomy" id="408172"/>
    <lineage>
        <taxon>unclassified sequences</taxon>
        <taxon>metagenomes</taxon>
        <taxon>ecological metagenomes</taxon>
    </lineage>
</organism>
<dbReference type="EMBL" id="UINC01029390">
    <property type="protein sequence ID" value="SVB12026.1"/>
    <property type="molecule type" value="Genomic_DNA"/>
</dbReference>
<dbReference type="InterPro" id="IPR016162">
    <property type="entry name" value="Ald_DH_N"/>
</dbReference>
<evidence type="ECO:0000256" key="2">
    <source>
        <dbReference type="ARBA" id="ARBA00023002"/>
    </source>
</evidence>
<dbReference type="CDD" id="cd07106">
    <property type="entry name" value="ALDH_AldA-AAD23400"/>
    <property type="match status" value="1"/>
</dbReference>
<keyword evidence="2" id="KW-0560">Oxidoreductase</keyword>
<dbReference type="PANTHER" id="PTHR11699">
    <property type="entry name" value="ALDEHYDE DEHYDROGENASE-RELATED"/>
    <property type="match status" value="1"/>
</dbReference>
<comment type="similarity">
    <text evidence="1">Belongs to the aldehyde dehydrogenase family.</text>
</comment>
<dbReference type="InterPro" id="IPR016160">
    <property type="entry name" value="Ald_DH_CS_CYS"/>
</dbReference>
<dbReference type="InterPro" id="IPR044086">
    <property type="entry name" value="LUC3-like"/>
</dbReference>
<accession>A0A382BE00</accession>
<dbReference type="AlphaFoldDB" id="A0A382BE00"/>
<name>A0A382BE00_9ZZZZ</name>
<evidence type="ECO:0000259" key="3">
    <source>
        <dbReference type="Pfam" id="PF00171"/>
    </source>
</evidence>
<dbReference type="Pfam" id="PF00171">
    <property type="entry name" value="Aldedh"/>
    <property type="match status" value="1"/>
</dbReference>
<dbReference type="Gene3D" id="3.40.309.10">
    <property type="entry name" value="Aldehyde Dehydrogenase, Chain A, domain 2"/>
    <property type="match status" value="1"/>
</dbReference>
<dbReference type="InterPro" id="IPR016163">
    <property type="entry name" value="Ald_DH_C"/>
</dbReference>
<dbReference type="PROSITE" id="PS00687">
    <property type="entry name" value="ALDEHYDE_DEHYDR_GLU"/>
    <property type="match status" value="1"/>
</dbReference>
<gene>
    <name evidence="4" type="ORF">METZ01_LOCUS164880</name>
</gene>
<evidence type="ECO:0000313" key="4">
    <source>
        <dbReference type="EMBL" id="SVB12026.1"/>
    </source>
</evidence>
<dbReference type="SUPFAM" id="SSF53720">
    <property type="entry name" value="ALDH-like"/>
    <property type="match status" value="1"/>
</dbReference>
<dbReference type="InterPro" id="IPR015590">
    <property type="entry name" value="Aldehyde_DH_dom"/>
</dbReference>
<feature type="domain" description="Aldehyde dehydrogenase" evidence="3">
    <location>
        <begin position="26"/>
        <end position="473"/>
    </location>
</feature>
<dbReference type="GO" id="GO:0016620">
    <property type="term" value="F:oxidoreductase activity, acting on the aldehyde or oxo group of donors, NAD or NADP as acceptor"/>
    <property type="evidence" value="ECO:0007669"/>
    <property type="project" value="InterPro"/>
</dbReference>
<dbReference type="FunFam" id="3.40.309.10:FF:000009">
    <property type="entry name" value="Aldehyde dehydrogenase A"/>
    <property type="match status" value="1"/>
</dbReference>
<evidence type="ECO:0000256" key="1">
    <source>
        <dbReference type="ARBA" id="ARBA00009986"/>
    </source>
</evidence>
<dbReference type="PROSITE" id="PS00070">
    <property type="entry name" value="ALDEHYDE_DEHYDR_CYS"/>
    <property type="match status" value="1"/>
</dbReference>
<dbReference type="InterPro" id="IPR029510">
    <property type="entry name" value="Ald_DH_CS_GLU"/>
</dbReference>
<sequence>MAIRLEESLEIEENFTHLIDGKLEGSESSFPVINPSTESAFAKCPDASKEQLDKAVIAARAAFNGWANRSYNERAEMLRRFGSTIVEHTESLSELLTREQGKPLVQAKSEIQRAAAQYDRITRIEVCPEVMADDDSQRIELHYRPLGVVGAITPWNVPVIMASGKIAQALYTGNTMVLKPSPYTPLSTLRLGELAAKIFPAGVLNILAGGDELGIWMTEHPDIDKISFTGSVATGKKVMASAASGLKRVTLELGGNDAAIVLEDVDPKKVAPKLFAAAFVNSGQICAAIKRIYVHESLYEELADAIAEEAKKVKFGDGLDPSSDYGPVNNKMQFEKLVDLIEDTKRSGAKILTGGDMPDRRGYYVNPTVVVDIDDDARLVQEEQFGPVLPILKFGDQEDAIRRANDTRFGLSGSVWTNNLEKGEEIASRLEVGTARVNQHLGISPDIPFGGAKESGLGREYSVVGLKGYMEPEVIHINKKAII</sequence>
<reference evidence="4" key="1">
    <citation type="submission" date="2018-05" db="EMBL/GenBank/DDBJ databases">
        <authorList>
            <person name="Lanie J.A."/>
            <person name="Ng W.-L."/>
            <person name="Kazmierczak K.M."/>
            <person name="Andrzejewski T.M."/>
            <person name="Davidsen T.M."/>
            <person name="Wayne K.J."/>
            <person name="Tettelin H."/>
            <person name="Glass J.I."/>
            <person name="Rusch D."/>
            <person name="Podicherti R."/>
            <person name="Tsui H.-C.T."/>
            <person name="Winkler M.E."/>
        </authorList>
    </citation>
    <scope>NUCLEOTIDE SEQUENCE</scope>
</reference>
<proteinExistence type="inferred from homology"/>